<dbReference type="Pfam" id="PF00665">
    <property type="entry name" value="rve"/>
    <property type="match status" value="1"/>
</dbReference>
<dbReference type="AlphaFoldDB" id="A0A2S7T0E3"/>
<organism evidence="2 3">
    <name type="scientific">Flavipsychrobacter stenotrophus</name>
    <dbReference type="NCBI Taxonomy" id="2077091"/>
    <lineage>
        <taxon>Bacteria</taxon>
        <taxon>Pseudomonadati</taxon>
        <taxon>Bacteroidota</taxon>
        <taxon>Chitinophagia</taxon>
        <taxon>Chitinophagales</taxon>
        <taxon>Chitinophagaceae</taxon>
        <taxon>Flavipsychrobacter</taxon>
    </lineage>
</organism>
<feature type="domain" description="Integrase catalytic" evidence="1">
    <location>
        <begin position="101"/>
        <end position="274"/>
    </location>
</feature>
<accession>A0A2S7T0E3</accession>
<dbReference type="Gene3D" id="3.30.420.10">
    <property type="entry name" value="Ribonuclease H-like superfamily/Ribonuclease H"/>
    <property type="match status" value="1"/>
</dbReference>
<dbReference type="PANTHER" id="PTHR46889:SF5">
    <property type="entry name" value="INTEGRASE PROTEIN"/>
    <property type="match status" value="1"/>
</dbReference>
<dbReference type="InterPro" id="IPR012337">
    <property type="entry name" value="RNaseH-like_sf"/>
</dbReference>
<dbReference type="GO" id="GO:0003676">
    <property type="term" value="F:nucleic acid binding"/>
    <property type="evidence" value="ECO:0007669"/>
    <property type="project" value="InterPro"/>
</dbReference>
<dbReference type="PANTHER" id="PTHR46889">
    <property type="entry name" value="TRANSPOSASE INSF FOR INSERTION SEQUENCE IS3B-RELATED"/>
    <property type="match status" value="1"/>
</dbReference>
<dbReference type="SUPFAM" id="SSF53098">
    <property type="entry name" value="Ribonuclease H-like"/>
    <property type="match status" value="1"/>
</dbReference>
<dbReference type="InterPro" id="IPR001584">
    <property type="entry name" value="Integrase_cat-core"/>
</dbReference>
<evidence type="ECO:0000313" key="3">
    <source>
        <dbReference type="Proteomes" id="UP000239872"/>
    </source>
</evidence>
<comment type="caution">
    <text evidence="2">The sequence shown here is derived from an EMBL/GenBank/DDBJ whole genome shotgun (WGS) entry which is preliminary data.</text>
</comment>
<dbReference type="NCBIfam" id="NF033516">
    <property type="entry name" value="transpos_IS3"/>
    <property type="match status" value="1"/>
</dbReference>
<dbReference type="InterPro" id="IPR050900">
    <property type="entry name" value="Transposase_IS3/IS150/IS904"/>
</dbReference>
<reference evidence="2 3" key="1">
    <citation type="submission" date="2018-01" db="EMBL/GenBank/DDBJ databases">
        <title>A novel member of the phylum Bacteroidetes isolated from glacier ice.</title>
        <authorList>
            <person name="Liu Q."/>
            <person name="Xin Y.-H."/>
        </authorList>
    </citation>
    <scope>NUCLEOTIDE SEQUENCE [LARGE SCALE GENOMIC DNA]</scope>
    <source>
        <strain evidence="2 3">RB1R16</strain>
    </source>
</reference>
<name>A0A2S7T0E3_9BACT</name>
<dbReference type="EMBL" id="PPSL01000001">
    <property type="protein sequence ID" value="PQJ12351.1"/>
    <property type="molecule type" value="Genomic_DNA"/>
</dbReference>
<proteinExistence type="predicted"/>
<dbReference type="RefSeq" id="WP_105037235.1">
    <property type="nucleotide sequence ID" value="NZ_PPSL01000001.1"/>
</dbReference>
<evidence type="ECO:0000313" key="2">
    <source>
        <dbReference type="EMBL" id="PQJ12351.1"/>
    </source>
</evidence>
<evidence type="ECO:0000259" key="1">
    <source>
        <dbReference type="PROSITE" id="PS50994"/>
    </source>
</evidence>
<gene>
    <name evidence="2" type="ORF">CJD36_000940</name>
</gene>
<protein>
    <submittedName>
        <fullName evidence="2">Transposase</fullName>
    </submittedName>
</protein>
<dbReference type="InterPro" id="IPR048020">
    <property type="entry name" value="Transpos_IS3"/>
</dbReference>
<dbReference type="PROSITE" id="PS50994">
    <property type="entry name" value="INTEGRASE"/>
    <property type="match status" value="1"/>
</dbReference>
<keyword evidence="3" id="KW-1185">Reference proteome</keyword>
<sequence>MAGVGRICELFGKTRHAFYDKKWHWEPFVNECLVVLELVAALRREMPRLGTHKLYYLLQGPLVSHGIKMGRDKLHKLLQEQGLVLKKHKKYVKTTDSRFWVWKYPNLLEGLVITESEQAWVSDITYVRVGRDFNYLSLITDIYSKRIVGYFLSKCLSATGCLAALDMALSTRTKLIDCIHHSDRGSQYRSDPYVTQLTKASIAISMTQNGDPYENAVAERVNGILKSEFGLDKTFRDHGHATRIVCLSIDKYNGKRPHASCDYLTPLQAHEKQGVLKKRWKNAREHKNNFPETNLPPGG</sequence>
<dbReference type="OrthoDB" id="9815231at2"/>
<dbReference type="GO" id="GO:0015074">
    <property type="term" value="P:DNA integration"/>
    <property type="evidence" value="ECO:0007669"/>
    <property type="project" value="InterPro"/>
</dbReference>
<dbReference type="Proteomes" id="UP000239872">
    <property type="component" value="Unassembled WGS sequence"/>
</dbReference>
<dbReference type="InterPro" id="IPR036397">
    <property type="entry name" value="RNaseH_sf"/>
</dbReference>